<dbReference type="Gene3D" id="2.60.40.1120">
    <property type="entry name" value="Carboxypeptidase-like, regulatory domain"/>
    <property type="match status" value="1"/>
</dbReference>
<keyword evidence="8" id="KW-0732">Signal</keyword>
<comment type="subcellular location">
    <subcellularLocation>
        <location evidence="1 7">Cell outer membrane</location>
        <topology evidence="1 7">Multi-pass membrane protein</topology>
    </subcellularLocation>
</comment>
<dbReference type="GO" id="GO:0009279">
    <property type="term" value="C:cell outer membrane"/>
    <property type="evidence" value="ECO:0007669"/>
    <property type="project" value="UniProtKB-SubCell"/>
</dbReference>
<accession>A0A1W2E6F2</accession>
<evidence type="ECO:0000256" key="5">
    <source>
        <dbReference type="ARBA" id="ARBA00023136"/>
    </source>
</evidence>
<dbReference type="InterPro" id="IPR023996">
    <property type="entry name" value="TonB-dep_OMP_SusC/RagA"/>
</dbReference>
<dbReference type="OrthoDB" id="9768177at2"/>
<sequence>MNHFYRTILAICCLVFLAFRPPAVAQQKKEDKVTINIRNGTLEEIIQAVRKQTAVKIVYNQEVLRKNTTRLSFTAKDEPLKVLMKRLLKGSSLIFVMQDDVMVIAPREEGDEDAKINNTIKGIVKDEKGNPLMLVTVNVSGTPMNIITNNEGKFSIVVEEGKTLTFSSVGYLRRTIKPMPGETMAVTLQAELNEMEEVVVTGYQEISKRLSASSTVTLKGADIKEAGSTNIVSMLQGKVAGLSVVKNSGSPNAIPSMRMRGTSTLIGNANPIIVVDGIVRENPSSLNPDNLLGPNPDARDLYLMKEGILGKGSLTGNSITGLNINDVESINFLKDASATAIYGTRAANGVIVITTKKGKGGRLEMNYSSSYGTSLRPGYGQLELMNSQQRVRFSREMFEDGYVYKNLPVKMGYEGALMDLLNKKITEAEFQKEVADLEKMNTDWFRLLFRNSFNLGQHVSFSGGGEKTSYYASVAYNENKGAAKLDNLKEGSASVTMSSELSRKLKVGLNLSGSQRGSTGYFGVNPLDYALSTSRTISAGLVYPVAFDILPGISGDPLDYNFQNEANQTGNQIKDTKLNVSVDLSYLLMRGLKLTSLAGGSVASLNSEQYATELSYNVASRRGYNYGSVAPGSIEEQSSILPFGGIYLPSTSSMYNYTFRNMAEFNRSIFTENHQVNIVAGHEMRSVRESGLNNLIPGYFRDRGESFSVLNNSLALLSPKKTNTLNNSMSLFGTATYSYAGKYILNGNIRTDASNRFGQYANQRFLPVWSLAGRWNLSSEKWLQNNRFVNDLNIKASYGFQGNVITSVGPELILYVPEGAAAFNSAANEFLLGIKSMPYPDLRWEKTKSINIEFGGSLFNSFVNFNLGYYRKSTTDAIVSKFIPVEYGIDRMLVNGGNIRNYGYEMDLGFNLVRKRDLNWRLSVNGSRNINQLQKGTIDNVSINLYDYFNGTALVEGKPINTIYVFSFKGLDPKTGVPLFYGVDDEEKDPEATFVDHLKPAGSRDAKISGGLNTNVSYKAFSLTMNFSYKIGSVKMKNPVYNSSDVYIPMPEANMPAILEQRWRKPGDEAFTNIPAFPKNTGISGGGYAISPSGNTNMNRYEMYNYSDVNVVSGTFLRCNNLDFSYRIADGLTRRLKLKRASVSVSASNLFVLADKRLKGQDPEIEGVGTTALPITKIFTLGLNVTF</sequence>
<dbReference type="Proteomes" id="UP000192756">
    <property type="component" value="Unassembled WGS sequence"/>
</dbReference>
<dbReference type="PROSITE" id="PS52016">
    <property type="entry name" value="TONB_DEPENDENT_REC_3"/>
    <property type="match status" value="1"/>
</dbReference>
<dbReference type="Pfam" id="PF13715">
    <property type="entry name" value="CarbopepD_reg_2"/>
    <property type="match status" value="1"/>
</dbReference>
<dbReference type="InterPro" id="IPR023997">
    <property type="entry name" value="TonB-dep_OMP_SusC/RagA_CS"/>
</dbReference>
<gene>
    <name evidence="10" type="ORF">SAMN04488524_4460</name>
</gene>
<evidence type="ECO:0000256" key="3">
    <source>
        <dbReference type="ARBA" id="ARBA00022452"/>
    </source>
</evidence>
<name>A0A1W2E6F2_9SPHI</name>
<keyword evidence="2 7" id="KW-0813">Transport</keyword>
<evidence type="ECO:0000256" key="1">
    <source>
        <dbReference type="ARBA" id="ARBA00004571"/>
    </source>
</evidence>
<protein>
    <submittedName>
        <fullName evidence="10">TonB-linked outer membrane protein, SusC/RagA family</fullName>
    </submittedName>
</protein>
<dbReference type="SUPFAM" id="SSF49464">
    <property type="entry name" value="Carboxypeptidase regulatory domain-like"/>
    <property type="match status" value="1"/>
</dbReference>
<proteinExistence type="inferred from homology"/>
<evidence type="ECO:0000256" key="4">
    <source>
        <dbReference type="ARBA" id="ARBA00022692"/>
    </source>
</evidence>
<evidence type="ECO:0000256" key="2">
    <source>
        <dbReference type="ARBA" id="ARBA00022448"/>
    </source>
</evidence>
<dbReference type="AlphaFoldDB" id="A0A1W2E6F2"/>
<reference evidence="11" key="1">
    <citation type="submission" date="2017-04" db="EMBL/GenBank/DDBJ databases">
        <authorList>
            <person name="Varghese N."/>
            <person name="Submissions S."/>
        </authorList>
    </citation>
    <scope>NUCLEOTIDE SEQUENCE [LARGE SCALE GENOMIC DNA]</scope>
    <source>
        <strain evidence="11">DSM 12126</strain>
    </source>
</reference>
<keyword evidence="3 7" id="KW-1134">Transmembrane beta strand</keyword>
<dbReference type="Gene3D" id="2.40.170.20">
    <property type="entry name" value="TonB-dependent receptor, beta-barrel domain"/>
    <property type="match status" value="1"/>
</dbReference>
<dbReference type="STRING" id="151894.SAMN04488524_4460"/>
<comment type="similarity">
    <text evidence="7">Belongs to the TonB-dependent receptor family.</text>
</comment>
<keyword evidence="5 7" id="KW-0472">Membrane</keyword>
<keyword evidence="11" id="KW-1185">Reference proteome</keyword>
<dbReference type="InterPro" id="IPR037066">
    <property type="entry name" value="Plug_dom_sf"/>
</dbReference>
<dbReference type="SUPFAM" id="SSF56935">
    <property type="entry name" value="Porins"/>
    <property type="match status" value="1"/>
</dbReference>
<organism evidence="10 11">
    <name type="scientific">Pedobacter africanus</name>
    <dbReference type="NCBI Taxonomy" id="151894"/>
    <lineage>
        <taxon>Bacteria</taxon>
        <taxon>Pseudomonadati</taxon>
        <taxon>Bacteroidota</taxon>
        <taxon>Sphingobacteriia</taxon>
        <taxon>Sphingobacteriales</taxon>
        <taxon>Sphingobacteriaceae</taxon>
        <taxon>Pedobacter</taxon>
    </lineage>
</organism>
<feature type="signal peptide" evidence="8">
    <location>
        <begin position="1"/>
        <end position="25"/>
    </location>
</feature>
<feature type="domain" description="TonB-dependent receptor plug" evidence="9">
    <location>
        <begin position="210"/>
        <end position="350"/>
    </location>
</feature>
<dbReference type="InterPro" id="IPR036942">
    <property type="entry name" value="Beta-barrel_TonB_sf"/>
</dbReference>
<dbReference type="RefSeq" id="WP_084241256.1">
    <property type="nucleotide sequence ID" value="NZ_FWXT01000005.1"/>
</dbReference>
<feature type="chain" id="PRO_5012009276" evidence="8">
    <location>
        <begin position="26"/>
        <end position="1187"/>
    </location>
</feature>
<evidence type="ECO:0000313" key="11">
    <source>
        <dbReference type="Proteomes" id="UP000192756"/>
    </source>
</evidence>
<evidence type="ECO:0000259" key="9">
    <source>
        <dbReference type="Pfam" id="PF07715"/>
    </source>
</evidence>
<keyword evidence="6 7" id="KW-0998">Cell outer membrane</keyword>
<evidence type="ECO:0000256" key="6">
    <source>
        <dbReference type="ARBA" id="ARBA00023237"/>
    </source>
</evidence>
<dbReference type="Pfam" id="PF07715">
    <property type="entry name" value="Plug"/>
    <property type="match status" value="1"/>
</dbReference>
<evidence type="ECO:0000256" key="8">
    <source>
        <dbReference type="SAM" id="SignalP"/>
    </source>
</evidence>
<evidence type="ECO:0000256" key="7">
    <source>
        <dbReference type="PROSITE-ProRule" id="PRU01360"/>
    </source>
</evidence>
<dbReference type="InterPro" id="IPR012910">
    <property type="entry name" value="Plug_dom"/>
</dbReference>
<keyword evidence="4 7" id="KW-0812">Transmembrane</keyword>
<dbReference type="Gene3D" id="2.170.130.10">
    <property type="entry name" value="TonB-dependent receptor, plug domain"/>
    <property type="match status" value="1"/>
</dbReference>
<dbReference type="NCBIfam" id="TIGR04057">
    <property type="entry name" value="SusC_RagA_signa"/>
    <property type="match status" value="1"/>
</dbReference>
<dbReference type="InterPro" id="IPR008969">
    <property type="entry name" value="CarboxyPept-like_regulatory"/>
</dbReference>
<dbReference type="InterPro" id="IPR039426">
    <property type="entry name" value="TonB-dep_rcpt-like"/>
</dbReference>
<evidence type="ECO:0000313" key="10">
    <source>
        <dbReference type="EMBL" id="SMD05350.1"/>
    </source>
</evidence>
<dbReference type="NCBIfam" id="TIGR04056">
    <property type="entry name" value="OMP_RagA_SusC"/>
    <property type="match status" value="1"/>
</dbReference>
<dbReference type="EMBL" id="FWXT01000005">
    <property type="protein sequence ID" value="SMD05350.1"/>
    <property type="molecule type" value="Genomic_DNA"/>
</dbReference>